<evidence type="ECO:0000313" key="2">
    <source>
        <dbReference type="Proteomes" id="UP001163823"/>
    </source>
</evidence>
<dbReference type="AlphaFoldDB" id="A0AAD7PT06"/>
<sequence length="130" mass="14246">MEYLKVAGKATAKKGFRLFRAQNHKNESNNVLDATAKVNGSGGGVVSCTEEEGMVRMKIVVKKGELKQLLEAMRSGANNNSYRSSSAPSLSLEERLILLSQNHLARANNAKKENSRNCWSPALQSIPEEI</sequence>
<dbReference type="EMBL" id="JARAOO010000005">
    <property type="protein sequence ID" value="KAJ7967121.1"/>
    <property type="molecule type" value="Genomic_DNA"/>
</dbReference>
<proteinExistence type="predicted"/>
<dbReference type="KEGG" id="qsa:O6P43_011424"/>
<evidence type="ECO:0000313" key="1">
    <source>
        <dbReference type="EMBL" id="KAJ7967121.1"/>
    </source>
</evidence>
<organism evidence="1 2">
    <name type="scientific">Quillaja saponaria</name>
    <name type="common">Soap bark tree</name>
    <dbReference type="NCBI Taxonomy" id="32244"/>
    <lineage>
        <taxon>Eukaryota</taxon>
        <taxon>Viridiplantae</taxon>
        <taxon>Streptophyta</taxon>
        <taxon>Embryophyta</taxon>
        <taxon>Tracheophyta</taxon>
        <taxon>Spermatophyta</taxon>
        <taxon>Magnoliopsida</taxon>
        <taxon>eudicotyledons</taxon>
        <taxon>Gunneridae</taxon>
        <taxon>Pentapetalae</taxon>
        <taxon>rosids</taxon>
        <taxon>fabids</taxon>
        <taxon>Fabales</taxon>
        <taxon>Quillajaceae</taxon>
        <taxon>Quillaja</taxon>
    </lineage>
</organism>
<protein>
    <submittedName>
        <fullName evidence="1">VWFA domain-containing protein</fullName>
    </submittedName>
</protein>
<comment type="caution">
    <text evidence="1">The sequence shown here is derived from an EMBL/GenBank/DDBJ whole genome shotgun (WGS) entry which is preliminary data.</text>
</comment>
<dbReference type="Proteomes" id="UP001163823">
    <property type="component" value="Chromosome 5"/>
</dbReference>
<keyword evidence="2" id="KW-1185">Reference proteome</keyword>
<name>A0AAD7PT06_QUISA</name>
<reference evidence="1" key="1">
    <citation type="journal article" date="2023" name="Science">
        <title>Elucidation of the pathway for biosynthesis of saponin adjuvants from the soapbark tree.</title>
        <authorList>
            <person name="Reed J."/>
            <person name="Orme A."/>
            <person name="El-Demerdash A."/>
            <person name="Owen C."/>
            <person name="Martin L.B.B."/>
            <person name="Misra R.C."/>
            <person name="Kikuchi S."/>
            <person name="Rejzek M."/>
            <person name="Martin A.C."/>
            <person name="Harkess A."/>
            <person name="Leebens-Mack J."/>
            <person name="Louveau T."/>
            <person name="Stephenson M.J."/>
            <person name="Osbourn A."/>
        </authorList>
    </citation>
    <scope>NUCLEOTIDE SEQUENCE</scope>
    <source>
        <strain evidence="1">S10</strain>
    </source>
</reference>
<accession>A0AAD7PT06</accession>
<gene>
    <name evidence="1" type="ORF">O6P43_011424</name>
</gene>